<comment type="caution">
    <text evidence="1">The sequence shown here is derived from an EMBL/GenBank/DDBJ whole genome shotgun (WGS) entry which is preliminary data.</text>
</comment>
<proteinExistence type="predicted"/>
<accession>A0ACC6NZ30</accession>
<evidence type="ECO:0000313" key="1">
    <source>
        <dbReference type="EMBL" id="MEJ7137190.1"/>
    </source>
</evidence>
<keyword evidence="2" id="KW-1185">Reference proteome</keyword>
<dbReference type="Proteomes" id="UP001364695">
    <property type="component" value="Unassembled WGS sequence"/>
</dbReference>
<name>A0ACC6NZ30_9BURK</name>
<sequence>MHLILPWAWPFDEAPARLPALPATPHLNRLLADWTAGPRLSAPGEDPLRSLNPPHEHALAQAATRKACTSAPPCPDGRVPMAAYWAAQDGLAVTPANAAHWALATPCHWQVGQRSTVLALPAAPAWDETVSRRLFEALAPLFADEASDSPLELLWGQAGRWYVRHPLLAELPLAALDRVLGQDVQAWLPQDADLGDDARALLRRLRRLQAEAQMLLYTHPAHDALERAGSPPVNTLWFSGSGDGTLWTQGTGAPADPPRLDDVLARAALAGDIAAWAQAWSAVEARVASGGLTALTLCSQRAWRTWRPTPPAAAWNVLARWQQQRRIARSSQPGALAAVLTRLDDVA</sequence>
<reference evidence="1" key="1">
    <citation type="submission" date="2023-10" db="EMBL/GenBank/DDBJ databases">
        <title>Amphibacter perezi, gen. nov., sp. nov. a novel taxa of the family Comamonadaceae, class Betaproteobacteria isolated from the skin microbiota of Pelophylax perezi from different populations.</title>
        <authorList>
            <person name="Costa S."/>
            <person name="Proenca D.N."/>
            <person name="Lopes I."/>
            <person name="Morais P.V."/>
        </authorList>
    </citation>
    <scope>NUCLEOTIDE SEQUENCE</scope>
    <source>
        <strain evidence="1">SL12-8</strain>
    </source>
</reference>
<protein>
    <submittedName>
        <fullName evidence="1">Uncharacterized protein</fullName>
    </submittedName>
</protein>
<evidence type="ECO:0000313" key="2">
    <source>
        <dbReference type="Proteomes" id="UP001364695"/>
    </source>
</evidence>
<dbReference type="EMBL" id="JAWDIE010000002">
    <property type="protein sequence ID" value="MEJ7137190.1"/>
    <property type="molecule type" value="Genomic_DNA"/>
</dbReference>
<gene>
    <name evidence="1" type="ORF">RV045_01940</name>
</gene>
<organism evidence="1 2">
    <name type="scientific">Amphibiibacter pelophylacis</name>
    <dbReference type="NCBI Taxonomy" id="1799477"/>
    <lineage>
        <taxon>Bacteria</taxon>
        <taxon>Pseudomonadati</taxon>
        <taxon>Pseudomonadota</taxon>
        <taxon>Betaproteobacteria</taxon>
        <taxon>Burkholderiales</taxon>
        <taxon>Sphaerotilaceae</taxon>
        <taxon>Amphibiibacter</taxon>
    </lineage>
</organism>